<dbReference type="Pfam" id="PF17921">
    <property type="entry name" value="Integrase_H2C2"/>
    <property type="match status" value="1"/>
</dbReference>
<evidence type="ECO:0000313" key="5">
    <source>
        <dbReference type="Proteomes" id="UP001164746"/>
    </source>
</evidence>
<dbReference type="EMBL" id="CP111021">
    <property type="protein sequence ID" value="WAR17172.1"/>
    <property type="molecule type" value="Genomic_DNA"/>
</dbReference>
<name>A0ABY7F816_MYAAR</name>
<feature type="domain" description="Reverse transcriptase/retrotransposon-derived protein RNase H-like" evidence="2">
    <location>
        <begin position="4"/>
        <end position="70"/>
    </location>
</feature>
<sequence>MCQCPQTKKKYVVFSDASGLTIGAILSQEQENRVVVIAYASKALSTTQRNYCVTMRELKIHGWKLVTYHRSLICQMNHNICKRSVDNGICDMFVLREGVFYKKYIPDDNEYLTLIAPLEIRQEIFQLLHSHHTTGHFGRDRMTDLIRKRFYWPNIHDYVQRWCETCDRCAHVKPGPGVGKSPLKSIKSSRRFQIVALDIVGQPPITDNSCEYILVISDYFTKFVVRVAEPYNPYGSR</sequence>
<dbReference type="SUPFAM" id="SSF56672">
    <property type="entry name" value="DNA/RNA polymerases"/>
    <property type="match status" value="1"/>
</dbReference>
<dbReference type="PANTHER" id="PTHR37984:SF5">
    <property type="entry name" value="PROTEIN NYNRIN-LIKE"/>
    <property type="match status" value="1"/>
</dbReference>
<reference evidence="4" key="1">
    <citation type="submission" date="2022-11" db="EMBL/GenBank/DDBJ databases">
        <title>Centuries of genome instability and evolution in soft-shell clam transmissible cancer (bioRxiv).</title>
        <authorList>
            <person name="Hart S.F.M."/>
            <person name="Yonemitsu M.A."/>
            <person name="Giersch R.M."/>
            <person name="Beal B.F."/>
            <person name="Arriagada G."/>
            <person name="Davis B.W."/>
            <person name="Ostrander E.A."/>
            <person name="Goff S.P."/>
            <person name="Metzger M.J."/>
        </authorList>
    </citation>
    <scope>NUCLEOTIDE SEQUENCE</scope>
    <source>
        <strain evidence="4">MELC-2E11</strain>
        <tissue evidence="4">Siphon/mantle</tissue>
    </source>
</reference>
<accession>A0ABY7F816</accession>
<protein>
    <recommendedName>
        <fullName evidence="6">Polyprotein</fullName>
    </recommendedName>
</protein>
<dbReference type="Gene3D" id="1.10.340.70">
    <property type="match status" value="1"/>
</dbReference>
<keyword evidence="1" id="KW-0511">Multifunctional enzyme</keyword>
<dbReference type="PANTHER" id="PTHR37984">
    <property type="entry name" value="PROTEIN CBG26694"/>
    <property type="match status" value="1"/>
</dbReference>
<dbReference type="InterPro" id="IPR041588">
    <property type="entry name" value="Integrase_H2C2"/>
</dbReference>
<dbReference type="InterPro" id="IPR043502">
    <property type="entry name" value="DNA/RNA_pol_sf"/>
</dbReference>
<gene>
    <name evidence="4" type="ORF">MAR_031766</name>
</gene>
<dbReference type="InterPro" id="IPR041577">
    <property type="entry name" value="RT_RNaseH_2"/>
</dbReference>
<dbReference type="Pfam" id="PF17919">
    <property type="entry name" value="RT_RNaseH_2"/>
    <property type="match status" value="1"/>
</dbReference>
<evidence type="ECO:0000259" key="2">
    <source>
        <dbReference type="Pfam" id="PF17919"/>
    </source>
</evidence>
<evidence type="ECO:0000256" key="1">
    <source>
        <dbReference type="ARBA" id="ARBA00023268"/>
    </source>
</evidence>
<organism evidence="4 5">
    <name type="scientific">Mya arenaria</name>
    <name type="common">Soft-shell clam</name>
    <dbReference type="NCBI Taxonomy" id="6604"/>
    <lineage>
        <taxon>Eukaryota</taxon>
        <taxon>Metazoa</taxon>
        <taxon>Spiralia</taxon>
        <taxon>Lophotrochozoa</taxon>
        <taxon>Mollusca</taxon>
        <taxon>Bivalvia</taxon>
        <taxon>Autobranchia</taxon>
        <taxon>Heteroconchia</taxon>
        <taxon>Euheterodonta</taxon>
        <taxon>Imparidentia</taxon>
        <taxon>Neoheterodontei</taxon>
        <taxon>Myida</taxon>
        <taxon>Myoidea</taxon>
        <taxon>Myidae</taxon>
        <taxon>Mya</taxon>
    </lineage>
</organism>
<feature type="domain" description="Integrase zinc-binding" evidence="3">
    <location>
        <begin position="117"/>
        <end position="174"/>
    </location>
</feature>
<dbReference type="InterPro" id="IPR050951">
    <property type="entry name" value="Retrovirus_Pol_polyprotein"/>
</dbReference>
<keyword evidence="5" id="KW-1185">Reference proteome</keyword>
<evidence type="ECO:0000313" key="4">
    <source>
        <dbReference type="EMBL" id="WAR17172.1"/>
    </source>
</evidence>
<dbReference type="Proteomes" id="UP001164746">
    <property type="component" value="Chromosome 10"/>
</dbReference>
<evidence type="ECO:0008006" key="6">
    <source>
        <dbReference type="Google" id="ProtNLM"/>
    </source>
</evidence>
<proteinExistence type="predicted"/>
<dbReference type="Gene3D" id="3.10.20.370">
    <property type="match status" value="1"/>
</dbReference>
<evidence type="ECO:0000259" key="3">
    <source>
        <dbReference type="Pfam" id="PF17921"/>
    </source>
</evidence>